<dbReference type="GeneID" id="3876174"/>
<name>Q7S5C3_NEUCR</name>
<evidence type="ECO:0000313" key="4">
    <source>
        <dbReference type="Proteomes" id="UP000001805"/>
    </source>
</evidence>
<keyword evidence="2" id="KW-0732">Signal</keyword>
<dbReference type="Proteomes" id="UP000001805">
    <property type="component" value="Chromosome 7, Linkage Group VII"/>
</dbReference>
<dbReference type="OrthoDB" id="10300431at2759"/>
<dbReference type="EMBL" id="CM002242">
    <property type="protein sequence ID" value="EAA30791.3"/>
    <property type="molecule type" value="Genomic_DNA"/>
</dbReference>
<protein>
    <submittedName>
        <fullName evidence="3">Uncharacterized protein</fullName>
    </submittedName>
</protein>
<organism evidence="3 4">
    <name type="scientific">Neurospora crassa (strain ATCC 24698 / 74-OR23-1A / CBS 708.71 / DSM 1257 / FGSC 987)</name>
    <dbReference type="NCBI Taxonomy" id="367110"/>
    <lineage>
        <taxon>Eukaryota</taxon>
        <taxon>Fungi</taxon>
        <taxon>Dikarya</taxon>
        <taxon>Ascomycota</taxon>
        <taxon>Pezizomycotina</taxon>
        <taxon>Sordariomycetes</taxon>
        <taxon>Sordariomycetidae</taxon>
        <taxon>Sordariales</taxon>
        <taxon>Sordariaceae</taxon>
        <taxon>Neurospora</taxon>
    </lineage>
</organism>
<sequence length="425" mass="46358">MYLLTILFSLLLLLSACYGNAQSFVSDRFCPWCYWTVPDSMAGLPEFRFDSFCHAFVHQPISDRPGPGPSPPQKPAIHVAIMNNNFTELLSYSRMGYGMSVDLPTRPTRCAPGVATFHMGGREEQQGGDGSLRPPSFSYSVRSNENYTPPQLFSDEFPNGWAAYAGAKGVAPGGENMPSIRATRLIQLYPVNLLGIRGNQEVQTINGPPMMLASLLPVFIFIFTGYYPAQASPAPNTLSGPGGASSKSITPGTGNSQANNNSQILDIRADANWNDWSSIGERFCPWCEAGVDSNDGASPEDKVCRVVVHQPMAAGSPPNTQFAHIAILNARYTELLSYKRMGWNQQENLWTSVGAAGSEGAIATVFTGQEGVRLPPKILWQRDGKLSVTILPLYPGTEGSAWKVVQNVAPKKTYLIFHTWFFCGK</sequence>
<accession>Q7S5C3</accession>
<feature type="signal peptide" evidence="2">
    <location>
        <begin position="1"/>
        <end position="21"/>
    </location>
</feature>
<evidence type="ECO:0000256" key="1">
    <source>
        <dbReference type="SAM" id="MobiDB-lite"/>
    </source>
</evidence>
<evidence type="ECO:0000313" key="3">
    <source>
        <dbReference type="EMBL" id="EAA30791.3"/>
    </source>
</evidence>
<dbReference type="RefSeq" id="XP_960027.3">
    <property type="nucleotide sequence ID" value="XM_954934.3"/>
</dbReference>
<gene>
    <name evidence="3" type="ORF">NCU06165</name>
</gene>
<evidence type="ECO:0000256" key="2">
    <source>
        <dbReference type="SAM" id="SignalP"/>
    </source>
</evidence>
<feature type="chain" id="PRO_5004291073" evidence="2">
    <location>
        <begin position="22"/>
        <end position="425"/>
    </location>
</feature>
<feature type="region of interest" description="Disordered" evidence="1">
    <location>
        <begin position="236"/>
        <end position="260"/>
    </location>
</feature>
<dbReference type="HOGENOM" id="CLU_645727_0_0_1"/>
<dbReference type="KEGG" id="ncr:NCU06165"/>
<feature type="region of interest" description="Disordered" evidence="1">
    <location>
        <begin position="119"/>
        <end position="138"/>
    </location>
</feature>
<reference evidence="3 4" key="1">
    <citation type="journal article" date="2003" name="Nature">
        <title>The genome sequence of the filamentous fungus Neurospora crassa.</title>
        <authorList>
            <person name="Galagan J.E."/>
            <person name="Calvo S.E."/>
            <person name="Borkovich K.A."/>
            <person name="Selker E.U."/>
            <person name="Read N.D."/>
            <person name="Jaffe D."/>
            <person name="FitzHugh W."/>
            <person name="Ma L.J."/>
            <person name="Smirnov S."/>
            <person name="Purcell S."/>
            <person name="Rehman B."/>
            <person name="Elkins T."/>
            <person name="Engels R."/>
            <person name="Wang S."/>
            <person name="Nielsen C.B."/>
            <person name="Butler J."/>
            <person name="Endrizzi M."/>
            <person name="Qui D."/>
            <person name="Ianakiev P."/>
            <person name="Bell-Pedersen D."/>
            <person name="Nelson M.A."/>
            <person name="Werner-Washburne M."/>
            <person name="Selitrennikoff C.P."/>
            <person name="Kinsey J.A."/>
            <person name="Braun E.L."/>
            <person name="Zelter A."/>
            <person name="Schulte U."/>
            <person name="Kothe G.O."/>
            <person name="Jedd G."/>
            <person name="Mewes W."/>
            <person name="Staben C."/>
            <person name="Marcotte E."/>
            <person name="Greenberg D."/>
            <person name="Roy A."/>
            <person name="Foley K."/>
            <person name="Naylor J."/>
            <person name="Stange-Thomann N."/>
            <person name="Barrett R."/>
            <person name="Gnerre S."/>
            <person name="Kamal M."/>
            <person name="Kamvysselis M."/>
            <person name="Mauceli E."/>
            <person name="Bielke C."/>
            <person name="Rudd S."/>
            <person name="Frishman D."/>
            <person name="Krystofova S."/>
            <person name="Rasmussen C."/>
            <person name="Metzenberg R.L."/>
            <person name="Perkins D.D."/>
            <person name="Kroken S."/>
            <person name="Cogoni C."/>
            <person name="Macino G."/>
            <person name="Catcheside D."/>
            <person name="Li W."/>
            <person name="Pratt R.J."/>
            <person name="Osmani S.A."/>
            <person name="DeSouza C.P."/>
            <person name="Glass L."/>
            <person name="Orbach M.J."/>
            <person name="Berglund J.A."/>
            <person name="Voelker R."/>
            <person name="Yarden O."/>
            <person name="Plamann M."/>
            <person name="Seiler S."/>
            <person name="Dunlap J."/>
            <person name="Radford A."/>
            <person name="Aramayo R."/>
            <person name="Natvig D.O."/>
            <person name="Alex L.A."/>
            <person name="Mannhaupt G."/>
            <person name="Ebbole D.J."/>
            <person name="Freitag M."/>
            <person name="Paulsen I."/>
            <person name="Sachs M.S."/>
            <person name="Lander E.S."/>
            <person name="Nusbaum C."/>
            <person name="Birren B."/>
        </authorList>
    </citation>
    <scope>NUCLEOTIDE SEQUENCE [LARGE SCALE GENOMIC DNA]</scope>
    <source>
        <strain evidence="4">ATCC 24698 / 74-OR23-1A / CBS 708.71 / DSM 1257 / FGSC 987</strain>
    </source>
</reference>
<dbReference type="VEuPathDB" id="FungiDB:NCU06165"/>
<dbReference type="InParanoid" id="Q7S5C3"/>
<keyword evidence="4" id="KW-1185">Reference proteome</keyword>
<dbReference type="AlphaFoldDB" id="Q7S5C3"/>
<dbReference type="PaxDb" id="5141-EFNCRP00000005450"/>
<proteinExistence type="predicted"/>